<dbReference type="AlphaFoldDB" id="Q0TYA4"/>
<dbReference type="EMBL" id="CH445362">
    <property type="protein sequence ID" value="EAT77111.1"/>
    <property type="molecule type" value="Genomic_DNA"/>
</dbReference>
<dbReference type="RefSeq" id="XP_001805593.1">
    <property type="nucleotide sequence ID" value="XM_001805541.1"/>
</dbReference>
<organism evidence="1 2">
    <name type="scientific">Phaeosphaeria nodorum (strain SN15 / ATCC MYA-4574 / FGSC 10173)</name>
    <name type="common">Glume blotch fungus</name>
    <name type="synonym">Parastagonospora nodorum</name>
    <dbReference type="NCBI Taxonomy" id="321614"/>
    <lineage>
        <taxon>Eukaryota</taxon>
        <taxon>Fungi</taxon>
        <taxon>Dikarya</taxon>
        <taxon>Ascomycota</taxon>
        <taxon>Pezizomycotina</taxon>
        <taxon>Dothideomycetes</taxon>
        <taxon>Pleosporomycetidae</taxon>
        <taxon>Pleosporales</taxon>
        <taxon>Pleosporineae</taxon>
        <taxon>Phaeosphaeriaceae</taxon>
        <taxon>Parastagonospora</taxon>
    </lineage>
</organism>
<reference evidence="2" key="1">
    <citation type="journal article" date="2007" name="Plant Cell">
        <title>Dothideomycete-plant interactions illuminated by genome sequencing and EST analysis of the wheat pathogen Stagonospora nodorum.</title>
        <authorList>
            <person name="Hane J.K."/>
            <person name="Lowe R.G."/>
            <person name="Solomon P.S."/>
            <person name="Tan K.C."/>
            <person name="Schoch C.L."/>
            <person name="Spatafora J.W."/>
            <person name="Crous P.W."/>
            <person name="Kodira C."/>
            <person name="Birren B.W."/>
            <person name="Galagan J.E."/>
            <person name="Torriani S.F."/>
            <person name="McDonald B.A."/>
            <person name="Oliver R.P."/>
        </authorList>
    </citation>
    <scope>NUCLEOTIDE SEQUENCE [LARGE SCALE GENOMIC DNA]</scope>
    <source>
        <strain evidence="2">SN15 / ATCC MYA-4574 / FGSC 10173</strain>
    </source>
</reference>
<proteinExistence type="predicted"/>
<evidence type="ECO:0000313" key="2">
    <source>
        <dbReference type="Proteomes" id="UP000001055"/>
    </source>
</evidence>
<dbReference type="GeneID" id="5982522"/>
<protein>
    <submittedName>
        <fullName evidence="1">Uncharacterized protein</fullName>
    </submittedName>
</protein>
<dbReference type="Proteomes" id="UP000001055">
    <property type="component" value="Unassembled WGS sequence"/>
</dbReference>
<dbReference type="InParanoid" id="Q0TYA4"/>
<dbReference type="KEGG" id="pno:SNOG_15446"/>
<sequence length="31" mass="3249">MAGHVPKSPSERLFVGCASASHDTTYAEIDA</sequence>
<name>Q0TYA4_PHANO</name>
<evidence type="ECO:0000313" key="1">
    <source>
        <dbReference type="EMBL" id="EAT77111.1"/>
    </source>
</evidence>
<gene>
    <name evidence="1" type="ORF">SNOG_15446</name>
</gene>
<accession>Q0TYA4</accession>